<dbReference type="EMBL" id="JAQIFT010000008">
    <property type="protein sequence ID" value="MDA3730169.1"/>
    <property type="molecule type" value="Genomic_DNA"/>
</dbReference>
<reference evidence="1" key="1">
    <citation type="journal article" date="2023" name="Int. J. Syst. Evol. Microbiol.">
        <title>&lt;i&gt;Holtiella tumoricola&lt;/i&gt; gen. nov. sp. nov., isolated from a human clinical sample.</title>
        <authorList>
            <person name="Allen-Vercoe E."/>
            <person name="Daigneault M.C."/>
            <person name="Vancuren S.J."/>
            <person name="Cochrane K."/>
            <person name="O'Neal L.L."/>
            <person name="Sankaranarayanan K."/>
            <person name="Lawson P.A."/>
        </authorList>
    </citation>
    <scope>NUCLEOTIDE SEQUENCE</scope>
    <source>
        <strain evidence="1">CC70A</strain>
    </source>
</reference>
<keyword evidence="2" id="KW-1185">Reference proteome</keyword>
<accession>A0AA42DJN2</accession>
<sequence length="81" mass="9546">MGLDNRLKQVALSVAIRHLSKNRQKSKERTCRNVIELAKDLSEEPLTKEALNTYYNQLMEQIDTDNEEELRTWVIQTFHLS</sequence>
<dbReference type="RefSeq" id="WP_271010889.1">
    <property type="nucleotide sequence ID" value="NZ_JAQIFT010000008.1"/>
</dbReference>
<name>A0AA42DJN2_9FIRM</name>
<dbReference type="Proteomes" id="UP001169242">
    <property type="component" value="Unassembled WGS sequence"/>
</dbReference>
<dbReference type="AlphaFoldDB" id="A0AA42DJN2"/>
<comment type="caution">
    <text evidence="1">The sequence shown here is derived from an EMBL/GenBank/DDBJ whole genome shotgun (WGS) entry which is preliminary data.</text>
</comment>
<proteinExistence type="predicted"/>
<evidence type="ECO:0000313" key="2">
    <source>
        <dbReference type="Proteomes" id="UP001169242"/>
    </source>
</evidence>
<evidence type="ECO:0000313" key="1">
    <source>
        <dbReference type="EMBL" id="MDA3730169.1"/>
    </source>
</evidence>
<gene>
    <name evidence="1" type="ORF">PBV87_01390</name>
</gene>
<protein>
    <submittedName>
        <fullName evidence="1">Uncharacterized protein</fullName>
    </submittedName>
</protein>
<organism evidence="1 2">
    <name type="scientific">Holtiella tumoricola</name>
    <dbReference type="NCBI Taxonomy" id="3018743"/>
    <lineage>
        <taxon>Bacteria</taxon>
        <taxon>Bacillati</taxon>
        <taxon>Bacillota</taxon>
        <taxon>Clostridia</taxon>
        <taxon>Lachnospirales</taxon>
        <taxon>Cellulosilyticaceae</taxon>
        <taxon>Holtiella</taxon>
    </lineage>
</organism>